<dbReference type="InterPro" id="IPR037069">
    <property type="entry name" value="AcylCoA_DH/ox_N_sf"/>
</dbReference>
<dbReference type="FunFam" id="2.40.110.10:FF:000001">
    <property type="entry name" value="Acyl-CoA dehydrogenase, mitochondrial"/>
    <property type="match status" value="1"/>
</dbReference>
<evidence type="ECO:0000256" key="7">
    <source>
        <dbReference type="RuleBase" id="RU362125"/>
    </source>
</evidence>
<dbReference type="RefSeq" id="WP_127200411.1">
    <property type="nucleotide sequence ID" value="NZ_RZNX01000009.1"/>
</dbReference>
<dbReference type="Gene3D" id="1.20.140.10">
    <property type="entry name" value="Butyryl-CoA Dehydrogenase, subunit A, domain 3"/>
    <property type="match status" value="2"/>
</dbReference>
<evidence type="ECO:0000259" key="9">
    <source>
        <dbReference type="Pfam" id="PF02770"/>
    </source>
</evidence>
<evidence type="ECO:0000256" key="2">
    <source>
        <dbReference type="ARBA" id="ARBA00009347"/>
    </source>
</evidence>
<dbReference type="FunFam" id="1.10.540.10:FF:000001">
    <property type="entry name" value="Very long-chain-specific acyl-CoA dehydrogenase, mitochondrial"/>
    <property type="match status" value="1"/>
</dbReference>
<dbReference type="InterPro" id="IPR013786">
    <property type="entry name" value="AcylCoA_DH/ox_N"/>
</dbReference>
<dbReference type="SUPFAM" id="SSF56645">
    <property type="entry name" value="Acyl-CoA dehydrogenase NM domain-like"/>
    <property type="match status" value="1"/>
</dbReference>
<dbReference type="AlphaFoldDB" id="A0A3S1DV65"/>
<evidence type="ECO:0000256" key="1">
    <source>
        <dbReference type="ARBA" id="ARBA00001974"/>
    </source>
</evidence>
<dbReference type="InterPro" id="IPR006091">
    <property type="entry name" value="Acyl-CoA_Oxase/DH_mid-dom"/>
</dbReference>
<keyword evidence="4 7" id="KW-0274">FAD</keyword>
<evidence type="ECO:0000259" key="11">
    <source>
        <dbReference type="Pfam" id="PF21263"/>
    </source>
</evidence>
<evidence type="ECO:0000256" key="5">
    <source>
        <dbReference type="ARBA" id="ARBA00023002"/>
    </source>
</evidence>
<proteinExistence type="inferred from homology"/>
<comment type="catalytic activity">
    <reaction evidence="6">
        <text>a 2,3-saturated acyl-CoA + A = a 2,3-dehydroacyl-CoA + AH2</text>
        <dbReference type="Rhea" id="RHEA:48608"/>
        <dbReference type="ChEBI" id="CHEBI:13193"/>
        <dbReference type="ChEBI" id="CHEBI:17499"/>
        <dbReference type="ChEBI" id="CHEBI:60015"/>
        <dbReference type="ChEBI" id="CHEBI:65111"/>
    </reaction>
</comment>
<name>A0A3S1DV65_9BACL</name>
<reference evidence="12 13" key="1">
    <citation type="submission" date="2018-12" db="EMBL/GenBank/DDBJ databases">
        <authorList>
            <person name="Sun L."/>
            <person name="Chen Z."/>
        </authorList>
    </citation>
    <scope>NUCLEOTIDE SEQUENCE [LARGE SCALE GENOMIC DNA]</scope>
    <source>
        <strain evidence="12 13">3-5-3</strain>
    </source>
</reference>
<evidence type="ECO:0000256" key="6">
    <source>
        <dbReference type="ARBA" id="ARBA00052546"/>
    </source>
</evidence>
<dbReference type="EMBL" id="RZNX01000009">
    <property type="protein sequence ID" value="RUT28657.1"/>
    <property type="molecule type" value="Genomic_DNA"/>
</dbReference>
<dbReference type="PANTHER" id="PTHR43884">
    <property type="entry name" value="ACYL-COA DEHYDROGENASE"/>
    <property type="match status" value="1"/>
</dbReference>
<dbReference type="Pfam" id="PF02770">
    <property type="entry name" value="Acyl-CoA_dh_M"/>
    <property type="match status" value="1"/>
</dbReference>
<sequence>MSIVVNKVIGGSFMIQDVDHEQIVTPEDFTEEHRMIARTTQDFVEGEIVPRDEEIEKLDYELTVKLLRKAGEVGLLGAEVPEAYGGLGLDKVSATLISEKLTQASAFALSVGAHVGIGTLPIVYFGTEEQKMKYLPSLASGEKVAAYCLTEPSSGSDALGAKTTATLSDDGEYYILNGSKQFITNAGFADVFIVYAKVNGKDFSTFIVEREMEGVSIGPEEKKMGIKGSSTCPLILEDVKVPVENLLWEVGKGHLIAFNILNIGRFKLAAGCVGASKDTIALAAKYANERMQFGKTISSFPLIGKKLAEMNTRTFVLESMAYRTAGLFDVGLAEVDHTSENVGYQSAKAIAEYQLECSINKVFGSETLDFVVDEGVQIHGGYGFIQEYRVERNYRDSRINRIFEGTNEINRLLIPGTLIKRAMKGELPLMQQAMALQAELMQPIPSQTFEGTLDQETHLLAMAKKIFLMTGAQAVQKYQQKLEEQQEILSHLADMMIQVYAMESALLRTRKMMGRSGEAKAHLAILMTTVFVQEAFAQIETWAKETLAAMETGDTLRTQLSVLKKLTKRSPVNTIEMKRSIAAKVIEAEEYVR</sequence>
<keyword evidence="3 7" id="KW-0285">Flavoprotein</keyword>
<evidence type="ECO:0000259" key="8">
    <source>
        <dbReference type="Pfam" id="PF00441"/>
    </source>
</evidence>
<dbReference type="PROSITE" id="PS00072">
    <property type="entry name" value="ACYL_COA_DH_1"/>
    <property type="match status" value="1"/>
</dbReference>
<dbReference type="Pfam" id="PF00441">
    <property type="entry name" value="Acyl-CoA_dh_1"/>
    <property type="match status" value="1"/>
</dbReference>
<dbReference type="Proteomes" id="UP000272464">
    <property type="component" value="Unassembled WGS sequence"/>
</dbReference>
<evidence type="ECO:0000313" key="13">
    <source>
        <dbReference type="Proteomes" id="UP000272464"/>
    </source>
</evidence>
<dbReference type="PANTHER" id="PTHR43884:SF12">
    <property type="entry name" value="ISOVALERYL-COA DEHYDROGENASE, MITOCHONDRIAL-RELATED"/>
    <property type="match status" value="1"/>
</dbReference>
<dbReference type="InterPro" id="IPR036250">
    <property type="entry name" value="AcylCo_DH-like_C"/>
</dbReference>
<feature type="domain" description="Acyl-CoA dehydrogenase-like C-terminal" evidence="11">
    <location>
        <begin position="463"/>
        <end position="565"/>
    </location>
</feature>
<comment type="similarity">
    <text evidence="2 7">Belongs to the acyl-CoA dehydrogenase family.</text>
</comment>
<dbReference type="InterPro" id="IPR046373">
    <property type="entry name" value="Acyl-CoA_Oxase/DH_mid-dom_sf"/>
</dbReference>
<dbReference type="Pfam" id="PF02771">
    <property type="entry name" value="Acyl-CoA_dh_N"/>
    <property type="match status" value="1"/>
</dbReference>
<dbReference type="SUPFAM" id="SSF47203">
    <property type="entry name" value="Acyl-CoA dehydrogenase C-terminal domain-like"/>
    <property type="match status" value="1"/>
</dbReference>
<evidence type="ECO:0000313" key="12">
    <source>
        <dbReference type="EMBL" id="RUT28657.1"/>
    </source>
</evidence>
<dbReference type="FunFam" id="1.20.140.10:FF:000019">
    <property type="entry name" value="Acyl-CoA dehydrogenase"/>
    <property type="match status" value="1"/>
</dbReference>
<evidence type="ECO:0000256" key="3">
    <source>
        <dbReference type="ARBA" id="ARBA00022630"/>
    </source>
</evidence>
<gene>
    <name evidence="12" type="ORF">EJP77_16795</name>
</gene>
<comment type="cofactor">
    <cofactor evidence="1 7">
        <name>FAD</name>
        <dbReference type="ChEBI" id="CHEBI:57692"/>
    </cofactor>
</comment>
<dbReference type="InterPro" id="IPR006089">
    <property type="entry name" value="Acyl-CoA_DH_CS"/>
</dbReference>
<dbReference type="GO" id="GO:0050660">
    <property type="term" value="F:flavin adenine dinucleotide binding"/>
    <property type="evidence" value="ECO:0007669"/>
    <property type="project" value="InterPro"/>
</dbReference>
<organism evidence="12 13">
    <name type="scientific">Paenibacillus zeisoli</name>
    <dbReference type="NCBI Taxonomy" id="2496267"/>
    <lineage>
        <taxon>Bacteria</taxon>
        <taxon>Bacillati</taxon>
        <taxon>Bacillota</taxon>
        <taxon>Bacilli</taxon>
        <taxon>Bacillales</taxon>
        <taxon>Paenibacillaceae</taxon>
        <taxon>Paenibacillus</taxon>
    </lineage>
</organism>
<accession>A0A3S1DV65</accession>
<feature type="domain" description="Acyl-CoA oxidase/dehydrogenase middle" evidence="9">
    <location>
        <begin position="146"/>
        <end position="239"/>
    </location>
</feature>
<dbReference type="InterPro" id="IPR049426">
    <property type="entry name" value="Acyl-CoA-dh-like_C"/>
</dbReference>
<dbReference type="InterPro" id="IPR009075">
    <property type="entry name" value="AcylCo_DH/oxidase_C"/>
</dbReference>
<evidence type="ECO:0000256" key="4">
    <source>
        <dbReference type="ARBA" id="ARBA00022827"/>
    </source>
</evidence>
<feature type="domain" description="Acyl-CoA dehydrogenase/oxidase N-terminal" evidence="10">
    <location>
        <begin position="30"/>
        <end position="142"/>
    </location>
</feature>
<feature type="domain" description="Acyl-CoA dehydrogenase/oxidase C-terminal" evidence="8">
    <location>
        <begin position="251"/>
        <end position="414"/>
    </location>
</feature>
<protein>
    <submittedName>
        <fullName evidence="12">Acyl-CoA dehydrogenase</fullName>
    </submittedName>
</protein>
<dbReference type="InterPro" id="IPR009100">
    <property type="entry name" value="AcylCoA_DH/oxidase_NM_dom_sf"/>
</dbReference>
<keyword evidence="5 7" id="KW-0560">Oxidoreductase</keyword>
<dbReference type="Pfam" id="PF21263">
    <property type="entry name" value="Acyl-CoA-dh_C"/>
    <property type="match status" value="1"/>
</dbReference>
<dbReference type="Gene3D" id="2.40.110.10">
    <property type="entry name" value="Butyryl-CoA Dehydrogenase, subunit A, domain 2"/>
    <property type="match status" value="1"/>
</dbReference>
<dbReference type="OrthoDB" id="9802447at2"/>
<dbReference type="Gene3D" id="1.10.540.10">
    <property type="entry name" value="Acyl-CoA dehydrogenase/oxidase, N-terminal domain"/>
    <property type="match status" value="1"/>
</dbReference>
<dbReference type="PROSITE" id="PS00073">
    <property type="entry name" value="ACYL_COA_DH_2"/>
    <property type="match status" value="1"/>
</dbReference>
<evidence type="ECO:0000259" key="10">
    <source>
        <dbReference type="Pfam" id="PF02771"/>
    </source>
</evidence>
<comment type="caution">
    <text evidence="12">The sequence shown here is derived from an EMBL/GenBank/DDBJ whole genome shotgun (WGS) entry which is preliminary data.</text>
</comment>
<keyword evidence="13" id="KW-1185">Reference proteome</keyword>
<dbReference type="GO" id="GO:0003995">
    <property type="term" value="F:acyl-CoA dehydrogenase activity"/>
    <property type="evidence" value="ECO:0007669"/>
    <property type="project" value="InterPro"/>
</dbReference>